<reference evidence="17" key="1">
    <citation type="submission" date="2016-11" db="EMBL/GenBank/DDBJ databases">
        <title>The complete mitogenome of Brachysomophis crocodilinus.</title>
        <authorList>
            <person name="Song x."/>
            <person name="Tang w."/>
        </authorList>
    </citation>
    <scope>NUCLEOTIDE SEQUENCE</scope>
</reference>
<keyword evidence="5 14" id="KW-0812">Transmembrane</keyword>
<keyword evidence="3 14" id="KW-0813">Transport</keyword>
<comment type="subcellular location">
    <subcellularLocation>
        <location evidence="1 14">Mitochondrion membrane</location>
        <topology evidence="1 14">Single-pass membrane protein</topology>
    </subcellularLocation>
</comment>
<keyword evidence="6 14" id="KW-0375">Hydrogen ion transport</keyword>
<evidence type="ECO:0000256" key="1">
    <source>
        <dbReference type="ARBA" id="ARBA00004304"/>
    </source>
</evidence>
<evidence type="ECO:0000256" key="9">
    <source>
        <dbReference type="ARBA" id="ARBA00023128"/>
    </source>
</evidence>
<evidence type="ECO:0000256" key="10">
    <source>
        <dbReference type="ARBA" id="ARBA00023136"/>
    </source>
</evidence>
<evidence type="ECO:0000256" key="2">
    <source>
        <dbReference type="ARBA" id="ARBA00008892"/>
    </source>
</evidence>
<comment type="similarity">
    <text evidence="2 14">Belongs to the ATPase protein 8 family.</text>
</comment>
<keyword evidence="7 16" id="KW-1133">Transmembrane helix</keyword>
<dbReference type="GO" id="GO:0031966">
    <property type="term" value="C:mitochondrial membrane"/>
    <property type="evidence" value="ECO:0007669"/>
    <property type="project" value="UniProtKB-SubCell"/>
</dbReference>
<name>A0A1S6LNN9_9TELE</name>
<evidence type="ECO:0000256" key="11">
    <source>
        <dbReference type="ARBA" id="ARBA00023310"/>
    </source>
</evidence>
<feature type="transmembrane region" description="Helical" evidence="16">
    <location>
        <begin position="6"/>
        <end position="24"/>
    </location>
</feature>
<comment type="function">
    <text evidence="12">Subunit 8, of the mitochondrial membrane ATP synthase complex (F(1)F(0) ATP synthase or Complex V) that produces ATP from ADP in the presence of a proton gradient across the membrane which is generated by electron transport complexes of the respiratory chain. ATP synthase complex consist of a soluble F(1) head domain - the catalytic core - and a membrane F(1) domain - the membrane proton channel. These two domains are linked by a central stalk rotating inside the F(1) region and a stationary peripheral stalk. During catalysis, ATP synthesis in the catalytic domain of F(1) is coupled via a rotary mechanism of the central stalk subunits to proton translocation. In vivo, can only synthesize ATP although its ATP hydrolase activity can be activated artificially in vitro. Part of the complex F(0) domain.</text>
</comment>
<keyword evidence="8 14" id="KW-0406">Ion transport</keyword>
<proteinExistence type="inferred from homology"/>
<evidence type="ECO:0000256" key="16">
    <source>
        <dbReference type="SAM" id="Phobius"/>
    </source>
</evidence>
<dbReference type="GO" id="GO:0015078">
    <property type="term" value="F:proton transmembrane transporter activity"/>
    <property type="evidence" value="ECO:0007669"/>
    <property type="project" value="InterPro"/>
</dbReference>
<protein>
    <recommendedName>
        <fullName evidence="14">ATP synthase complex subunit 8</fullName>
    </recommendedName>
</protein>
<evidence type="ECO:0000256" key="15">
    <source>
        <dbReference type="SAM" id="MobiDB-lite"/>
    </source>
</evidence>
<feature type="region of interest" description="Disordered" evidence="15">
    <location>
        <begin position="36"/>
        <end position="55"/>
    </location>
</feature>
<evidence type="ECO:0000256" key="8">
    <source>
        <dbReference type="ARBA" id="ARBA00023065"/>
    </source>
</evidence>
<evidence type="ECO:0000256" key="3">
    <source>
        <dbReference type="ARBA" id="ARBA00022448"/>
    </source>
</evidence>
<organism evidence="17">
    <name type="scientific">Brachysomophis crocodilinus</name>
    <name type="common">crocodile snake eel</name>
    <dbReference type="NCBI Taxonomy" id="391184"/>
    <lineage>
        <taxon>Eukaryota</taxon>
        <taxon>Metazoa</taxon>
        <taxon>Chordata</taxon>
        <taxon>Craniata</taxon>
        <taxon>Vertebrata</taxon>
        <taxon>Euteleostomi</taxon>
        <taxon>Actinopterygii</taxon>
        <taxon>Neopterygii</taxon>
        <taxon>Teleostei</taxon>
        <taxon>Anguilliformes</taxon>
        <taxon>Ophichthidae</taxon>
        <taxon>Brachysomophis</taxon>
    </lineage>
</organism>
<comment type="subunit">
    <text evidence="13">Component of the ATP synthase complex composed at least of ATP5F1A/subunit alpha, ATP5F1B/subunit beta, ATP5MC1/subunit c (homooctomer), MT-ATP6/subunit a, MT-ATP8/subunit 8, ATP5ME/subunit e, ATP5MF/subunit f, ATP5MG/subunit g, ATP5MK/subunit k, ATP5MJ/subunit j, ATP5F1C/subunit gamma, ATP5F1D/subunit delta, ATP5F1E/subunit epsilon, ATP5PF/subunit F6, ATP5PB/subunit b, ATP5PD/subunit d, ATP5PO/subunit OSCP. ATP synthase complex consists of a soluble F(1) head domain (subunits alpha(3) and beta(3)) - the catalytic core - and a membrane F(0) domain - the membrane proton channel (subunits c, a, 8, e, f, g, k and j). These two domains are linked by a central stalk (subunits gamma, delta, and epsilon) rotating inside the F1 region and a stationary peripheral stalk (subunits F6, b, d, and OSCP).</text>
</comment>
<dbReference type="InterPro" id="IPR050635">
    <property type="entry name" value="ATPase_protein_8"/>
</dbReference>
<keyword evidence="9 14" id="KW-0496">Mitochondrion</keyword>
<evidence type="ECO:0000256" key="13">
    <source>
        <dbReference type="ARBA" id="ARBA00064647"/>
    </source>
</evidence>
<dbReference type="EMBL" id="KY081398">
    <property type="protein sequence ID" value="AQT39600.1"/>
    <property type="molecule type" value="Genomic_DNA"/>
</dbReference>
<dbReference type="GO" id="GO:0015986">
    <property type="term" value="P:proton motive force-driven ATP synthesis"/>
    <property type="evidence" value="ECO:0007669"/>
    <property type="project" value="InterPro"/>
</dbReference>
<keyword evidence="4 14" id="KW-0138">CF(0)</keyword>
<evidence type="ECO:0000256" key="14">
    <source>
        <dbReference type="RuleBase" id="RU003661"/>
    </source>
</evidence>
<gene>
    <name evidence="17" type="primary">ATP8</name>
</gene>
<dbReference type="PANTHER" id="PTHR39937:SF1">
    <property type="entry name" value="ATP SYNTHASE PROTEIN 8"/>
    <property type="match status" value="1"/>
</dbReference>
<evidence type="ECO:0000256" key="6">
    <source>
        <dbReference type="ARBA" id="ARBA00022781"/>
    </source>
</evidence>
<dbReference type="Pfam" id="PF00895">
    <property type="entry name" value="ATP-synt_8"/>
    <property type="match status" value="1"/>
</dbReference>
<dbReference type="GO" id="GO:0045259">
    <property type="term" value="C:proton-transporting ATP synthase complex"/>
    <property type="evidence" value="ECO:0007669"/>
    <property type="project" value="UniProtKB-KW"/>
</dbReference>
<keyword evidence="11" id="KW-0066">ATP synthesis</keyword>
<evidence type="ECO:0000313" key="17">
    <source>
        <dbReference type="EMBL" id="AQT39600.1"/>
    </source>
</evidence>
<sequence>MPQLNPTPWFTILVFSWMIFLAIIPTKIMGHIFNNEPSPQTAKKPQLNPWTWPWY</sequence>
<evidence type="ECO:0000256" key="12">
    <source>
        <dbReference type="ARBA" id="ARBA00053067"/>
    </source>
</evidence>
<accession>A0A1S6LNN9</accession>
<evidence type="ECO:0000256" key="5">
    <source>
        <dbReference type="ARBA" id="ARBA00022692"/>
    </source>
</evidence>
<keyword evidence="10 16" id="KW-0472">Membrane</keyword>
<dbReference type="AlphaFoldDB" id="A0A1S6LNN9"/>
<evidence type="ECO:0000256" key="4">
    <source>
        <dbReference type="ARBA" id="ARBA00022547"/>
    </source>
</evidence>
<dbReference type="InterPro" id="IPR001421">
    <property type="entry name" value="ATP8_metazoa"/>
</dbReference>
<geneLocation type="mitochondrion" evidence="17"/>
<evidence type="ECO:0000256" key="7">
    <source>
        <dbReference type="ARBA" id="ARBA00022989"/>
    </source>
</evidence>
<dbReference type="PANTHER" id="PTHR39937">
    <property type="entry name" value="ATP SYNTHASE PROTEIN 8"/>
    <property type="match status" value="1"/>
</dbReference>